<sequence>MSPLSSALSGRSRSWPRIAVLPFTGLSIVPSAEVLPLTAGNLKLSRPGAEPGLRAWDAADELLLAEAGNRLADSPRVLVVDDQFGALTLGLAQAHGPVTSVADSAVLPDALDYNARHNPGIARPALLHSWLNPPEGPFDLVVLRIPRHGAYLGWLLRWVNSVLADNGCLLAGGMIKHLPDRSVDVFAEAVVTETVLPARKKARVVVCRKGQAQLQGWAESWKGYPQEGLPAPVEALPAVFARDKLDIGTRELLPLVGPAVAGLKPGARVLDLACGNGVLGLTALACGSDITVDFSDVSSQAIASVQHNLGTCGYRAGQCQHSDGIREGAAQYDLILLNPPFHEGGVVGDHIALRLFRDAAKHLVPGGRMLMVGNRHLGYHKSLKRFFGKVEQRAASPRFVVFEAAP</sequence>
<keyword evidence="4 8" id="KW-0808">Transferase</keyword>
<evidence type="ECO:0000259" key="6">
    <source>
        <dbReference type="Pfam" id="PF05175"/>
    </source>
</evidence>
<dbReference type="InterPro" id="IPR046977">
    <property type="entry name" value="RsmC/RlmG"/>
</dbReference>
<evidence type="ECO:0000256" key="1">
    <source>
        <dbReference type="ARBA" id="ARBA00022490"/>
    </source>
</evidence>
<dbReference type="EMBL" id="VMRX01000003">
    <property type="protein sequence ID" value="TVT35791.1"/>
    <property type="molecule type" value="Genomic_DNA"/>
</dbReference>
<dbReference type="PANTHER" id="PTHR47816:SF5">
    <property type="entry name" value="RIBOSOMAL RNA LARGE SUBUNIT METHYLTRANSFERASE G"/>
    <property type="match status" value="1"/>
</dbReference>
<evidence type="ECO:0000313" key="8">
    <source>
        <dbReference type="EMBL" id="TVT35791.1"/>
    </source>
</evidence>
<evidence type="ECO:0000256" key="3">
    <source>
        <dbReference type="ARBA" id="ARBA00022603"/>
    </source>
</evidence>
<evidence type="ECO:0000256" key="5">
    <source>
        <dbReference type="ARBA" id="ARBA00022691"/>
    </source>
</evidence>
<dbReference type="Gene3D" id="3.40.50.150">
    <property type="entry name" value="Vaccinia Virus protein VP39"/>
    <property type="match status" value="2"/>
</dbReference>
<keyword evidence="2" id="KW-0698">rRNA processing</keyword>
<keyword evidence="5" id="KW-0949">S-adenosyl-L-methionine</keyword>
<comment type="caution">
    <text evidence="8">The sequence shown here is derived from an EMBL/GenBank/DDBJ whole genome shotgun (WGS) entry which is preliminary data.</text>
</comment>
<dbReference type="PANTHER" id="PTHR47816">
    <property type="entry name" value="RIBOSOMAL RNA SMALL SUBUNIT METHYLTRANSFERASE C"/>
    <property type="match status" value="1"/>
</dbReference>
<dbReference type="CDD" id="cd02440">
    <property type="entry name" value="AdoMet_MTases"/>
    <property type="match status" value="1"/>
</dbReference>
<dbReference type="GO" id="GO:0032259">
    <property type="term" value="P:methylation"/>
    <property type="evidence" value="ECO:0007669"/>
    <property type="project" value="UniProtKB-KW"/>
</dbReference>
<dbReference type="GO" id="GO:0003676">
    <property type="term" value="F:nucleic acid binding"/>
    <property type="evidence" value="ECO:0007669"/>
    <property type="project" value="InterPro"/>
</dbReference>
<dbReference type="Pfam" id="PF26049">
    <property type="entry name" value="RLMG_N"/>
    <property type="match status" value="1"/>
</dbReference>
<dbReference type="GO" id="GO:0008170">
    <property type="term" value="F:N-methyltransferase activity"/>
    <property type="evidence" value="ECO:0007669"/>
    <property type="project" value="UniProtKB-ARBA"/>
</dbReference>
<dbReference type="InterPro" id="IPR002052">
    <property type="entry name" value="DNA_methylase_N6_adenine_CS"/>
</dbReference>
<accession>A0A558BH04</accession>
<evidence type="ECO:0000256" key="2">
    <source>
        <dbReference type="ARBA" id="ARBA00022552"/>
    </source>
</evidence>
<reference evidence="8 9" key="1">
    <citation type="submission" date="2019-07" db="EMBL/GenBank/DDBJ databases">
        <title>The pathways for chlorine oxyanion respiration interact through the shared metabolite chlorate.</title>
        <authorList>
            <person name="Barnum T.P."/>
            <person name="Cheng Y."/>
            <person name="Hill K.A."/>
            <person name="Lucas L.N."/>
            <person name="Carlson H.K."/>
            <person name="Coates J.D."/>
        </authorList>
    </citation>
    <scope>NUCLEOTIDE SEQUENCE [LARGE SCALE GENOMIC DNA]</scope>
    <source>
        <strain evidence="8">UCB</strain>
    </source>
</reference>
<dbReference type="GO" id="GO:0006364">
    <property type="term" value="P:rRNA processing"/>
    <property type="evidence" value="ECO:0007669"/>
    <property type="project" value="UniProtKB-KW"/>
</dbReference>
<feature type="domain" description="Methyltransferase small" evidence="6">
    <location>
        <begin position="233"/>
        <end position="402"/>
    </location>
</feature>
<evidence type="ECO:0000256" key="4">
    <source>
        <dbReference type="ARBA" id="ARBA00022679"/>
    </source>
</evidence>
<dbReference type="InterPro" id="IPR029063">
    <property type="entry name" value="SAM-dependent_MTases_sf"/>
</dbReference>
<dbReference type="InterPro" id="IPR007848">
    <property type="entry name" value="Small_mtfrase_dom"/>
</dbReference>
<dbReference type="GO" id="GO:0008757">
    <property type="term" value="F:S-adenosylmethionine-dependent methyltransferase activity"/>
    <property type="evidence" value="ECO:0007669"/>
    <property type="project" value="InterPro"/>
</dbReference>
<dbReference type="InterPro" id="IPR058679">
    <property type="entry name" value="RlmG_N"/>
</dbReference>
<name>A0A558BH04_9GAMM</name>
<keyword evidence="1" id="KW-0963">Cytoplasm</keyword>
<dbReference type="PROSITE" id="PS00092">
    <property type="entry name" value="N6_MTASE"/>
    <property type="match status" value="1"/>
</dbReference>
<evidence type="ECO:0000259" key="7">
    <source>
        <dbReference type="Pfam" id="PF26049"/>
    </source>
</evidence>
<organism evidence="8 9">
    <name type="scientific">Marinobacter vinifirmus</name>
    <dbReference type="NCBI Taxonomy" id="355591"/>
    <lineage>
        <taxon>Bacteria</taxon>
        <taxon>Pseudomonadati</taxon>
        <taxon>Pseudomonadota</taxon>
        <taxon>Gammaproteobacteria</taxon>
        <taxon>Pseudomonadales</taxon>
        <taxon>Marinobacteraceae</taxon>
        <taxon>Marinobacter</taxon>
    </lineage>
</organism>
<protein>
    <submittedName>
        <fullName evidence="8">Class I SAM-dependent methyltransferase</fullName>
    </submittedName>
</protein>
<dbReference type="AlphaFoldDB" id="A0A558BH04"/>
<feature type="domain" description="RlmG N-terminal" evidence="7">
    <location>
        <begin position="36"/>
        <end position="209"/>
    </location>
</feature>
<keyword evidence="3 8" id="KW-0489">Methyltransferase</keyword>
<gene>
    <name evidence="8" type="ORF">FHK81_02420</name>
</gene>
<evidence type="ECO:0000313" key="9">
    <source>
        <dbReference type="Proteomes" id="UP000319142"/>
    </source>
</evidence>
<dbReference type="Proteomes" id="UP000319142">
    <property type="component" value="Unassembled WGS sequence"/>
</dbReference>
<dbReference type="Pfam" id="PF05175">
    <property type="entry name" value="MTS"/>
    <property type="match status" value="1"/>
</dbReference>
<proteinExistence type="predicted"/>
<dbReference type="SUPFAM" id="SSF53335">
    <property type="entry name" value="S-adenosyl-L-methionine-dependent methyltransferases"/>
    <property type="match status" value="2"/>
</dbReference>